<keyword evidence="1" id="KW-0732">Signal</keyword>
<dbReference type="Pfam" id="PF11854">
    <property type="entry name" value="MtrB_PioB"/>
    <property type="match status" value="1"/>
</dbReference>
<proteinExistence type="predicted"/>
<dbReference type="NCBIfam" id="TIGR03509">
    <property type="entry name" value="OMP_MtrB_PioB"/>
    <property type="match status" value="1"/>
</dbReference>
<dbReference type="InterPro" id="IPR023614">
    <property type="entry name" value="Porin_dom_sf"/>
</dbReference>
<dbReference type="InterPro" id="IPR020016">
    <property type="entry name" value="Decahaem-assoc_OM_MtrB/PioB"/>
</dbReference>
<protein>
    <submittedName>
        <fullName evidence="2">MtrB/PioB family decaheme-associated outer membrane protein</fullName>
    </submittedName>
</protein>
<name>A0ABX7YWF5_9GAMM</name>
<dbReference type="SUPFAM" id="SSF56935">
    <property type="entry name" value="Porins"/>
    <property type="match status" value="1"/>
</dbReference>
<feature type="chain" id="PRO_5047074094" evidence="1">
    <location>
        <begin position="22"/>
        <end position="694"/>
    </location>
</feature>
<dbReference type="Gene3D" id="2.40.160.10">
    <property type="entry name" value="Porin"/>
    <property type="match status" value="1"/>
</dbReference>
<gene>
    <name evidence="2" type="ORF">KDN34_06755</name>
</gene>
<evidence type="ECO:0000313" key="2">
    <source>
        <dbReference type="EMBL" id="QUN07125.1"/>
    </source>
</evidence>
<feature type="signal peptide" evidence="1">
    <location>
        <begin position="1"/>
        <end position="21"/>
    </location>
</feature>
<evidence type="ECO:0000313" key="3">
    <source>
        <dbReference type="Proteomes" id="UP000679575"/>
    </source>
</evidence>
<dbReference type="EMBL" id="CP073587">
    <property type="protein sequence ID" value="QUN07125.1"/>
    <property type="molecule type" value="Genomic_DNA"/>
</dbReference>
<accession>A0ABX7YWF5</accession>
<dbReference type="Proteomes" id="UP000679575">
    <property type="component" value="Chromosome"/>
</dbReference>
<evidence type="ECO:0000256" key="1">
    <source>
        <dbReference type="SAM" id="SignalP"/>
    </source>
</evidence>
<dbReference type="RefSeq" id="WP_212596128.1">
    <property type="nucleotide sequence ID" value="NZ_CP073587.1"/>
</dbReference>
<keyword evidence="3" id="KW-1185">Reference proteome</keyword>
<sequence>MKFKFNLITIALLANASAAMAADGYGIADANTAHLNTKNWKCSACKIETGATGSVSVGAGYNNGDDIHSANALAAENKIVGKVDADVTYRGKDGYKAEIKATNLGMENGRAEVSSGKIGKYKVTANYRQIATYGSETGMTPYSGIGSSYLSLPDSWITAGSSDSMTGLQSSLTTFEQSLKRKRYGIGLEYRADQLWSTFVNYQREDKTGVKTTSGTIYNQSTMLPEPVDYSTDTVAAGVKLNGEHWFTELSYNGSFFRNDNESLGFDSAFTTLDGSTSGYKSLDPDNDAHTVSLSGQYHGGGSMVSGRLMIGRMSQDSDFVTSGYSYALPESNLDAEVDITDMDIRAVHKISNDLRISGSYDYYDRDNQTDVYEWTQISVNNVTGNAVYNTPYDSTKQRGKLTADYRIISGVKLTGGYDYDRTERNYSDREINDENTVWARLGVSTFEHWNMSVKGSWGKRDGSNYDASQWTSSESNALLRKYYLANRYRKMVEAHVTHTPLENLTIDVGGRYALDDYSDTEIGLTQSRDMNYDANINYQLLKDLNLNLFYSYENIKNEQAGSSTYSTPNWFANTEDKVDVAGAGVYYDNLLEKKLRLGLDYTYSKSSSTTKVRQGVTGDYGDYYSKEHDINAYAQYQATEKVALRLDYKMIKYLDNDDANDLAVDSIWNVLSFGDTSHDYTAHLVMLSVNYKL</sequence>
<reference evidence="2 3" key="1">
    <citation type="submission" date="2021-04" db="EMBL/GenBank/DDBJ databases">
        <title>Novel species identification of genus Shewanella.</title>
        <authorList>
            <person name="Liu G."/>
        </authorList>
    </citation>
    <scope>NUCLEOTIDE SEQUENCE [LARGE SCALE GENOMIC DNA]</scope>
    <source>
        <strain evidence="2 3">FJAT-54481</strain>
    </source>
</reference>
<organism evidence="2 3">
    <name type="scientific">Shewanella yunxiaonensis</name>
    <dbReference type="NCBI Taxonomy" id="2829809"/>
    <lineage>
        <taxon>Bacteria</taxon>
        <taxon>Pseudomonadati</taxon>
        <taxon>Pseudomonadota</taxon>
        <taxon>Gammaproteobacteria</taxon>
        <taxon>Alteromonadales</taxon>
        <taxon>Shewanellaceae</taxon>
        <taxon>Shewanella</taxon>
    </lineage>
</organism>